<accession>A0A254N4M8</accession>
<dbReference type="OrthoDB" id="583272at2"/>
<dbReference type="NCBIfam" id="TIGR04174">
    <property type="entry name" value="IPTL_CTERM"/>
    <property type="match status" value="1"/>
</dbReference>
<gene>
    <name evidence="2" type="ORF">CDO81_15690</name>
</gene>
<dbReference type="Proteomes" id="UP000197446">
    <property type="component" value="Unassembled WGS sequence"/>
</dbReference>
<evidence type="ECO:0000313" key="2">
    <source>
        <dbReference type="EMBL" id="OWR03019.1"/>
    </source>
</evidence>
<name>A0A254N4M8_9BURK</name>
<feature type="chain" id="PRO_5012197234" description="IPTL-CTERM protein sorting domain-containing protein" evidence="1">
    <location>
        <begin position="27"/>
        <end position="201"/>
    </location>
</feature>
<keyword evidence="3" id="KW-1185">Reference proteome</keyword>
<organism evidence="2 3">
    <name type="scientific">Roseateles puraquae</name>
    <dbReference type="NCBI Taxonomy" id="431059"/>
    <lineage>
        <taxon>Bacteria</taxon>
        <taxon>Pseudomonadati</taxon>
        <taxon>Pseudomonadota</taxon>
        <taxon>Betaproteobacteria</taxon>
        <taxon>Burkholderiales</taxon>
        <taxon>Sphaerotilaceae</taxon>
        <taxon>Roseateles</taxon>
    </lineage>
</organism>
<evidence type="ECO:0000256" key="1">
    <source>
        <dbReference type="SAM" id="SignalP"/>
    </source>
</evidence>
<sequence>MLHSRKDRRFAMLLSAALLVCMPARADFSGSYAPANWTPFTQTFGCGSSQVNTAGMPNTLVLRTFTGCANISSSYTLTGNIPANGTLSFSWSYDSTSFNDAGVVTSGSYTLAGVTTTLGSNDGPQSGTVSIPVVAGQTFSLTLNGSTNAVFTITNFNAPSGIISVPALDTWAKVGLAGLLGLTAAWALRRPRGLVNRQSRG</sequence>
<protein>
    <recommendedName>
        <fullName evidence="4">IPTL-CTERM protein sorting domain-containing protein</fullName>
    </recommendedName>
</protein>
<keyword evidence="1" id="KW-0732">Signal</keyword>
<dbReference type="InterPro" id="IPR026442">
    <property type="entry name" value="IPTL_CTERM"/>
</dbReference>
<reference evidence="2 3" key="1">
    <citation type="journal article" date="2007" name="Int. J. Syst. Evol. Microbiol.">
        <title>Description of Pelomonas aquatica sp. nov. and Pelomonas puraquae sp. nov., isolated from industrial and haemodialysis water.</title>
        <authorList>
            <person name="Gomila M."/>
            <person name="Bowien B."/>
            <person name="Falsen E."/>
            <person name="Moore E.R."/>
            <person name="Lalucat J."/>
        </authorList>
    </citation>
    <scope>NUCLEOTIDE SEQUENCE [LARGE SCALE GENOMIC DNA]</scope>
    <source>
        <strain evidence="2 3">CCUG 52769</strain>
    </source>
</reference>
<feature type="signal peptide" evidence="1">
    <location>
        <begin position="1"/>
        <end position="26"/>
    </location>
</feature>
<dbReference type="EMBL" id="NISI01000006">
    <property type="protein sequence ID" value="OWR03019.1"/>
    <property type="molecule type" value="Genomic_DNA"/>
</dbReference>
<dbReference type="AlphaFoldDB" id="A0A254N4M8"/>
<dbReference type="RefSeq" id="WP_088484173.1">
    <property type="nucleotide sequence ID" value="NZ_NISI01000006.1"/>
</dbReference>
<evidence type="ECO:0008006" key="4">
    <source>
        <dbReference type="Google" id="ProtNLM"/>
    </source>
</evidence>
<proteinExistence type="predicted"/>
<comment type="caution">
    <text evidence="2">The sequence shown here is derived from an EMBL/GenBank/DDBJ whole genome shotgun (WGS) entry which is preliminary data.</text>
</comment>
<evidence type="ECO:0000313" key="3">
    <source>
        <dbReference type="Proteomes" id="UP000197446"/>
    </source>
</evidence>